<evidence type="ECO:0000313" key="5">
    <source>
        <dbReference type="Proteomes" id="UP000623509"/>
    </source>
</evidence>
<dbReference type="Proteomes" id="UP000623509">
    <property type="component" value="Unassembled WGS sequence"/>
</dbReference>
<evidence type="ECO:0008006" key="6">
    <source>
        <dbReference type="Google" id="ProtNLM"/>
    </source>
</evidence>
<dbReference type="InterPro" id="IPR008869">
    <property type="entry name" value="MlaC/ttg2D"/>
</dbReference>
<dbReference type="AlphaFoldDB" id="A0A272ESL6"/>
<organism evidence="3 4">
    <name type="scientific">Candidatus Dactylopiibacterium carminicum</name>
    <dbReference type="NCBI Taxonomy" id="857335"/>
    <lineage>
        <taxon>Bacteria</taxon>
        <taxon>Pseudomonadati</taxon>
        <taxon>Pseudomonadota</taxon>
        <taxon>Betaproteobacteria</taxon>
        <taxon>Rhodocyclales</taxon>
        <taxon>Rhodocyclaceae</taxon>
        <taxon>Candidatus Dactylopiibacterium</taxon>
    </lineage>
</organism>
<dbReference type="Pfam" id="PF05494">
    <property type="entry name" value="MlaC"/>
    <property type="match status" value="1"/>
</dbReference>
<keyword evidence="5" id="KW-1185">Reference proteome</keyword>
<comment type="caution">
    <text evidence="3">The sequence shown here is derived from an EMBL/GenBank/DDBJ whole genome shotgun (WGS) entry which is preliminary data.</text>
</comment>
<sequence length="202" mass="22697">MLKKIVAALLAFVAFAASAQEAPDVLARRLMTEVIEIVKNDKAIQAGDQQRILDLVETKVLEHFDFARMTALAMGREWRSASADQRKALTNEFRTLLVRSYSNALSQYKNQTIDFKPLRMKPTDTDVIVRTEIRQPGAKPVSIDYEMIKSGDAWKVYDVMVAGVSLVTNYRETFAQEIRNGGIDGLIRSLSERNKQLAASKS</sequence>
<proteinExistence type="predicted"/>
<dbReference type="PIRSF" id="PIRSF004649">
    <property type="entry name" value="MlaC"/>
    <property type="match status" value="1"/>
</dbReference>
<keyword evidence="1" id="KW-0732">Signal</keyword>
<feature type="chain" id="PRO_5013193616" description="Toluene tolerance protein" evidence="1">
    <location>
        <begin position="20"/>
        <end position="202"/>
    </location>
</feature>
<dbReference type="Proteomes" id="UP000216107">
    <property type="component" value="Unassembled WGS sequence"/>
</dbReference>
<dbReference type="Gene3D" id="1.10.10.640">
    <property type="entry name" value="phospholipid-binding protein"/>
    <property type="match status" value="1"/>
</dbReference>
<feature type="signal peptide" evidence="1">
    <location>
        <begin position="1"/>
        <end position="19"/>
    </location>
</feature>
<evidence type="ECO:0000256" key="1">
    <source>
        <dbReference type="SAM" id="SignalP"/>
    </source>
</evidence>
<dbReference type="RefSeq" id="WP_095524742.1">
    <property type="nucleotide sequence ID" value="NZ_MDUX01000029.1"/>
</dbReference>
<dbReference type="PANTHER" id="PTHR36573:SF1">
    <property type="entry name" value="INTERMEMBRANE PHOSPHOLIPID TRANSPORT SYSTEM BINDING PROTEIN MLAC"/>
    <property type="match status" value="1"/>
</dbReference>
<protein>
    <recommendedName>
        <fullName evidence="6">Toluene tolerance protein</fullName>
    </recommendedName>
</protein>
<dbReference type="EMBL" id="MDUX01000029">
    <property type="protein sequence ID" value="KAF7599072.1"/>
    <property type="molecule type" value="Genomic_DNA"/>
</dbReference>
<reference evidence="3 4" key="2">
    <citation type="submission" date="2017-07" db="EMBL/GenBank/DDBJ databases">
        <title>Candidatus Dactylopiibacterium carminicum, a nitrogen-fixing symbiont of the cochineal insect Dactylopius coccus and Dactylopius opuntiae (Hemiptera: Coccoidea: Dactylopiidae).</title>
        <authorList>
            <person name="Vera A."/>
        </authorList>
    </citation>
    <scope>NUCLEOTIDE SEQUENCE [LARGE SCALE GENOMIC DNA]</scope>
    <source>
        <strain evidence="3 4">NFDCM</strain>
    </source>
</reference>
<evidence type="ECO:0000313" key="2">
    <source>
        <dbReference type="EMBL" id="KAF7599072.1"/>
    </source>
</evidence>
<dbReference type="EMBL" id="NMRN01000023">
    <property type="protein sequence ID" value="PAS93077.1"/>
    <property type="molecule type" value="Genomic_DNA"/>
</dbReference>
<gene>
    <name evidence="2" type="ORF">BGI27_10000</name>
    <name evidence="3" type="ORF">CGU29_08960</name>
</gene>
<dbReference type="Gene3D" id="3.10.450.50">
    <property type="match status" value="1"/>
</dbReference>
<name>A0A272ESL6_9RHOO</name>
<reference evidence="2 5" key="1">
    <citation type="submission" date="2016-08" db="EMBL/GenBank/DDBJ databases">
        <title>Candidatus Dactylopiibacterium carminicum genome sequence.</title>
        <authorList>
            <person name="Ramirez-Puebla S.T."/>
            <person name="Ormeno-Orrillo E."/>
            <person name="Vera-Ponce De Leon A."/>
            <person name="Luis L."/>
            <person name="Sanchez-Flores A."/>
            <person name="Monica R."/>
            <person name="Martinez-Romero E."/>
        </authorList>
    </citation>
    <scope>NUCLEOTIDE SEQUENCE [LARGE SCALE GENOMIC DNA]</scope>
    <source>
        <strain evidence="2">END1</strain>
    </source>
</reference>
<evidence type="ECO:0000313" key="4">
    <source>
        <dbReference type="Proteomes" id="UP000216107"/>
    </source>
</evidence>
<dbReference type="PANTHER" id="PTHR36573">
    <property type="entry name" value="INTERMEMBRANE PHOSPHOLIPID TRANSPORT SYSTEM BINDING PROTEIN MLAC"/>
    <property type="match status" value="1"/>
</dbReference>
<accession>A0A272ESL6</accession>
<dbReference type="OrthoDB" id="9798905at2"/>
<evidence type="ECO:0000313" key="3">
    <source>
        <dbReference type="EMBL" id="PAS93077.1"/>
    </source>
</evidence>